<dbReference type="SUPFAM" id="SSF51182">
    <property type="entry name" value="RmlC-like cupins"/>
    <property type="match status" value="1"/>
</dbReference>
<dbReference type="OrthoDB" id="3121218at2759"/>
<dbReference type="EMBL" id="JAFIQS010000007">
    <property type="protein sequence ID" value="KAG5166934.1"/>
    <property type="molecule type" value="Genomic_DNA"/>
</dbReference>
<dbReference type="InterPro" id="IPR014710">
    <property type="entry name" value="RmlC-like_jellyroll"/>
</dbReference>
<evidence type="ECO:0000313" key="1">
    <source>
        <dbReference type="EMBL" id="KAG5166934.1"/>
    </source>
</evidence>
<sequence length="130" mass="14676">MPKHIPHQHYSENPYELVDKTIIHPDIEHHDHEGEVTHYLLPTVFSIAQGAQFVAKYPGQGVFYFSEGELKHEDHDNPGSHIAMKAGSVLHVEEGSVFRWHCSSPEGAKGFGVFYVPITVKSIDEFIVNE</sequence>
<name>A0A8H7XWS6_PSICU</name>
<proteinExistence type="predicted"/>
<reference evidence="1" key="1">
    <citation type="submission" date="2021-02" db="EMBL/GenBank/DDBJ databases">
        <title>Psilocybe cubensis genome.</title>
        <authorList>
            <person name="Mckernan K.J."/>
            <person name="Crawford S."/>
            <person name="Trippe A."/>
            <person name="Kane L.T."/>
            <person name="Mclaughlin S."/>
        </authorList>
    </citation>
    <scope>NUCLEOTIDE SEQUENCE [LARGE SCALE GENOMIC DNA]</scope>
    <source>
        <strain evidence="1">MGC-MH-2018</strain>
    </source>
</reference>
<organism evidence="1">
    <name type="scientific">Psilocybe cubensis</name>
    <name type="common">Psychedelic mushroom</name>
    <name type="synonym">Stropharia cubensis</name>
    <dbReference type="NCBI Taxonomy" id="181762"/>
    <lineage>
        <taxon>Eukaryota</taxon>
        <taxon>Fungi</taxon>
        <taxon>Dikarya</taxon>
        <taxon>Basidiomycota</taxon>
        <taxon>Agaricomycotina</taxon>
        <taxon>Agaricomycetes</taxon>
        <taxon>Agaricomycetidae</taxon>
        <taxon>Agaricales</taxon>
        <taxon>Agaricineae</taxon>
        <taxon>Strophariaceae</taxon>
        <taxon>Psilocybe</taxon>
    </lineage>
</organism>
<dbReference type="Gene3D" id="2.60.120.10">
    <property type="entry name" value="Jelly Rolls"/>
    <property type="match status" value="1"/>
</dbReference>
<accession>A0A8H7XWS6</accession>
<dbReference type="InterPro" id="IPR011051">
    <property type="entry name" value="RmlC_Cupin_sf"/>
</dbReference>
<dbReference type="AlphaFoldDB" id="A0A8H7XWS6"/>
<protein>
    <submittedName>
        <fullName evidence="1">Uncharacterized protein</fullName>
    </submittedName>
</protein>
<gene>
    <name evidence="1" type="ORF">JR316_007271</name>
</gene>
<comment type="caution">
    <text evidence="1">The sequence shown here is derived from an EMBL/GenBank/DDBJ whole genome shotgun (WGS) entry which is preliminary data.</text>
</comment>